<dbReference type="InterPro" id="IPR029056">
    <property type="entry name" value="Ribokinase-like"/>
</dbReference>
<dbReference type="GO" id="GO:0008972">
    <property type="term" value="F:phosphomethylpyrimidine kinase activity"/>
    <property type="evidence" value="ECO:0007669"/>
    <property type="project" value="TreeGrafter"/>
</dbReference>
<evidence type="ECO:0000259" key="1">
    <source>
        <dbReference type="Pfam" id="PF08543"/>
    </source>
</evidence>
<protein>
    <submittedName>
        <fullName evidence="2">Hydroxymethylpyrimidine/phosphomethylpyrimidine kinase</fullName>
    </submittedName>
</protein>
<dbReference type="PANTHER" id="PTHR20858:SF17">
    <property type="entry name" value="HYDROXYMETHYLPYRIMIDINE_PHOSPHOMETHYLPYRIMIDINE KINASE THI20-RELATED"/>
    <property type="match status" value="1"/>
</dbReference>
<dbReference type="Proteomes" id="UP000325141">
    <property type="component" value="Unassembled WGS sequence"/>
</dbReference>
<dbReference type="AlphaFoldDB" id="A0A5M6CG30"/>
<dbReference type="PANTHER" id="PTHR20858">
    <property type="entry name" value="PHOSPHOMETHYLPYRIMIDINE KINASE"/>
    <property type="match status" value="1"/>
</dbReference>
<keyword evidence="2" id="KW-0808">Transferase</keyword>
<gene>
    <name evidence="2" type="ORF">F0460_13805</name>
</gene>
<dbReference type="SUPFAM" id="SSF53613">
    <property type="entry name" value="Ribokinase-like"/>
    <property type="match status" value="1"/>
</dbReference>
<dbReference type="Gene3D" id="3.40.1190.20">
    <property type="match status" value="2"/>
</dbReference>
<dbReference type="RefSeq" id="WP_150014231.1">
    <property type="nucleotide sequence ID" value="NZ_VWSG01000012.1"/>
</dbReference>
<dbReference type="GO" id="GO:0008902">
    <property type="term" value="F:hydroxymethylpyrimidine kinase activity"/>
    <property type="evidence" value="ECO:0007669"/>
    <property type="project" value="TreeGrafter"/>
</dbReference>
<organism evidence="2 3">
    <name type="scientific">Paenimyroides baculatum</name>
    <dbReference type="NCBI Taxonomy" id="2608000"/>
    <lineage>
        <taxon>Bacteria</taxon>
        <taxon>Pseudomonadati</taxon>
        <taxon>Bacteroidota</taxon>
        <taxon>Flavobacteriia</taxon>
        <taxon>Flavobacteriales</taxon>
        <taxon>Flavobacteriaceae</taxon>
        <taxon>Paenimyroides</taxon>
    </lineage>
</organism>
<feature type="domain" description="Pyridoxamine kinase/Phosphomethylpyrimidine kinase" evidence="1">
    <location>
        <begin position="15"/>
        <end position="239"/>
    </location>
</feature>
<dbReference type="GO" id="GO:0009228">
    <property type="term" value="P:thiamine biosynthetic process"/>
    <property type="evidence" value="ECO:0007669"/>
    <property type="project" value="TreeGrafter"/>
</dbReference>
<keyword evidence="2" id="KW-0418">Kinase</keyword>
<dbReference type="EMBL" id="VWSG01000012">
    <property type="protein sequence ID" value="KAA5532079.1"/>
    <property type="molecule type" value="Genomic_DNA"/>
</dbReference>
<evidence type="ECO:0000313" key="2">
    <source>
        <dbReference type="EMBL" id="KAA5532079.1"/>
    </source>
</evidence>
<sequence>MQENRPIVLSIAGFDPCGGAGVLADVKTFEQLKTQGMAIITANTIQTEDHFVASEWQDIQTVQKSIEVLMNQYIIQVVKIGVVKDFTFLKSIVDTVKVNNSETFIIWDPVIKSSSGFTFFNEDDVTKLPEVLANIDLLTPNVDEYKLLELVLTESNKVLIKDGHRKEQVGVDILRTGTHKIAILPDTTSVHPKHGSGCVLSAAIAAHLTLGKDLETACRLGKKYVEQYLNSHPYLLGHHHD</sequence>
<dbReference type="InterPro" id="IPR013749">
    <property type="entry name" value="PM/HMP-P_kinase-1"/>
</dbReference>
<dbReference type="Pfam" id="PF08543">
    <property type="entry name" value="Phos_pyr_kin"/>
    <property type="match status" value="1"/>
</dbReference>
<name>A0A5M6CG30_9FLAO</name>
<keyword evidence="3" id="KW-1185">Reference proteome</keyword>
<comment type="caution">
    <text evidence="2">The sequence shown here is derived from an EMBL/GenBank/DDBJ whole genome shotgun (WGS) entry which is preliminary data.</text>
</comment>
<proteinExistence type="predicted"/>
<dbReference type="GO" id="GO:0005829">
    <property type="term" value="C:cytosol"/>
    <property type="evidence" value="ECO:0007669"/>
    <property type="project" value="TreeGrafter"/>
</dbReference>
<evidence type="ECO:0000313" key="3">
    <source>
        <dbReference type="Proteomes" id="UP000325141"/>
    </source>
</evidence>
<accession>A0A5M6CG30</accession>
<reference evidence="2 3" key="1">
    <citation type="submission" date="2019-09" db="EMBL/GenBank/DDBJ databases">
        <title>Genome sequence and assembly of Flavobacterium sp.</title>
        <authorList>
            <person name="Chhetri G."/>
        </authorList>
    </citation>
    <scope>NUCLEOTIDE SEQUENCE [LARGE SCALE GENOMIC DNA]</scope>
    <source>
        <strain evidence="2 3">SNL9</strain>
    </source>
</reference>